<dbReference type="Proteomes" id="UP000541444">
    <property type="component" value="Unassembled WGS sequence"/>
</dbReference>
<dbReference type="AlphaFoldDB" id="A0A7J7NJ37"/>
<evidence type="ECO:0000313" key="2">
    <source>
        <dbReference type="Proteomes" id="UP000541444"/>
    </source>
</evidence>
<organism evidence="1 2">
    <name type="scientific">Kingdonia uniflora</name>
    <dbReference type="NCBI Taxonomy" id="39325"/>
    <lineage>
        <taxon>Eukaryota</taxon>
        <taxon>Viridiplantae</taxon>
        <taxon>Streptophyta</taxon>
        <taxon>Embryophyta</taxon>
        <taxon>Tracheophyta</taxon>
        <taxon>Spermatophyta</taxon>
        <taxon>Magnoliopsida</taxon>
        <taxon>Ranunculales</taxon>
        <taxon>Circaeasteraceae</taxon>
        <taxon>Kingdonia</taxon>
    </lineage>
</organism>
<proteinExistence type="predicted"/>
<gene>
    <name evidence="1" type="ORF">GIB67_029814</name>
</gene>
<keyword evidence="2" id="KW-1185">Reference proteome</keyword>
<protein>
    <submittedName>
        <fullName evidence="1">Uncharacterized protein</fullName>
    </submittedName>
</protein>
<reference evidence="1 2" key="1">
    <citation type="journal article" date="2020" name="IScience">
        <title>Genome Sequencing of the Endangered Kingdonia uniflora (Circaeasteraceae, Ranunculales) Reveals Potential Mechanisms of Evolutionary Specialization.</title>
        <authorList>
            <person name="Sun Y."/>
            <person name="Deng T."/>
            <person name="Zhang A."/>
            <person name="Moore M.J."/>
            <person name="Landis J.B."/>
            <person name="Lin N."/>
            <person name="Zhang H."/>
            <person name="Zhang X."/>
            <person name="Huang J."/>
            <person name="Zhang X."/>
            <person name="Sun H."/>
            <person name="Wang H."/>
        </authorList>
    </citation>
    <scope>NUCLEOTIDE SEQUENCE [LARGE SCALE GENOMIC DNA]</scope>
    <source>
        <strain evidence="1">TB1705</strain>
        <tissue evidence="1">Leaf</tissue>
    </source>
</reference>
<dbReference type="EMBL" id="JACGCM010000764">
    <property type="protein sequence ID" value="KAF6167176.1"/>
    <property type="molecule type" value="Genomic_DNA"/>
</dbReference>
<name>A0A7J7NJ37_9MAGN</name>
<accession>A0A7J7NJ37</accession>
<sequence length="65" mass="7534">MRPTHLQTLNSTTKYTVTQVIPKSGDTMFLLTFLRRSMPKTEENIVIRFSKFVRKRSQNGSTNSL</sequence>
<comment type="caution">
    <text evidence="1">The sequence shown here is derived from an EMBL/GenBank/DDBJ whole genome shotgun (WGS) entry which is preliminary data.</text>
</comment>
<evidence type="ECO:0000313" key="1">
    <source>
        <dbReference type="EMBL" id="KAF6167176.1"/>
    </source>
</evidence>